<dbReference type="CDD" id="cd00090">
    <property type="entry name" value="HTH_ARSR"/>
    <property type="match status" value="1"/>
</dbReference>
<dbReference type="EMBL" id="JBBMQO010000001">
    <property type="protein sequence ID" value="MEM5500157.1"/>
    <property type="molecule type" value="Genomic_DNA"/>
</dbReference>
<protein>
    <submittedName>
        <fullName evidence="6">Winged helix-turn-helix transcriptional regulator</fullName>
    </submittedName>
</protein>
<reference evidence="6 7" key="1">
    <citation type="submission" date="2024-03" db="EMBL/GenBank/DDBJ databases">
        <title>Community enrichment and isolation of bacterial strains for fucoidan degradation.</title>
        <authorList>
            <person name="Sichert A."/>
        </authorList>
    </citation>
    <scope>NUCLEOTIDE SEQUENCE [LARGE SCALE GENOMIC DNA]</scope>
    <source>
        <strain evidence="6 7">AS62</strain>
    </source>
</reference>
<dbReference type="PROSITE" id="PS00519">
    <property type="entry name" value="HTH_ASNC_1"/>
    <property type="match status" value="1"/>
</dbReference>
<keyword evidence="4" id="KW-0804">Transcription</keyword>
<keyword evidence="2" id="KW-0238">DNA-binding</keyword>
<dbReference type="Pfam" id="PF13412">
    <property type="entry name" value="HTH_24"/>
    <property type="match status" value="1"/>
</dbReference>
<gene>
    <name evidence="6" type="ORF">WNY59_00995</name>
</gene>
<dbReference type="PANTHER" id="PTHR30154:SF0">
    <property type="entry name" value="LEUCINE-RESPONSIVE REGULATORY PROTEIN"/>
    <property type="match status" value="1"/>
</dbReference>
<dbReference type="Pfam" id="PF01037">
    <property type="entry name" value="AsnC_trans_reg"/>
    <property type="match status" value="1"/>
</dbReference>
<dbReference type="SUPFAM" id="SSF54909">
    <property type="entry name" value="Dimeric alpha+beta barrel"/>
    <property type="match status" value="1"/>
</dbReference>
<dbReference type="InterPro" id="IPR000485">
    <property type="entry name" value="AsnC-type_HTH_dom"/>
</dbReference>
<proteinExistence type="predicted"/>
<dbReference type="InterPro" id="IPR011991">
    <property type="entry name" value="ArsR-like_HTH"/>
</dbReference>
<evidence type="ECO:0000313" key="6">
    <source>
        <dbReference type="EMBL" id="MEM5500157.1"/>
    </source>
</evidence>
<dbReference type="InterPro" id="IPR019887">
    <property type="entry name" value="Tscrpt_reg_AsnC/Lrp_C"/>
</dbReference>
<evidence type="ECO:0000256" key="2">
    <source>
        <dbReference type="ARBA" id="ARBA00023125"/>
    </source>
</evidence>
<dbReference type="SMART" id="SM00344">
    <property type="entry name" value="HTH_ASNC"/>
    <property type="match status" value="1"/>
</dbReference>
<name>A0ABU9T202_9HYPH</name>
<evidence type="ECO:0000256" key="3">
    <source>
        <dbReference type="ARBA" id="ARBA00023159"/>
    </source>
</evidence>
<evidence type="ECO:0000256" key="4">
    <source>
        <dbReference type="ARBA" id="ARBA00023163"/>
    </source>
</evidence>
<accession>A0ABU9T202</accession>
<keyword evidence="3" id="KW-0010">Activator</keyword>
<organism evidence="6 7">
    <name type="scientific">Ahrensia kielensis</name>
    <dbReference type="NCBI Taxonomy" id="76980"/>
    <lineage>
        <taxon>Bacteria</taxon>
        <taxon>Pseudomonadati</taxon>
        <taxon>Pseudomonadota</taxon>
        <taxon>Alphaproteobacteria</taxon>
        <taxon>Hyphomicrobiales</taxon>
        <taxon>Ahrensiaceae</taxon>
        <taxon>Ahrensia</taxon>
    </lineage>
</organism>
<dbReference type="Gene3D" id="3.30.70.920">
    <property type="match status" value="1"/>
</dbReference>
<dbReference type="InterPro" id="IPR019888">
    <property type="entry name" value="Tscrpt_reg_AsnC-like"/>
</dbReference>
<dbReference type="PANTHER" id="PTHR30154">
    <property type="entry name" value="LEUCINE-RESPONSIVE REGULATORY PROTEIN"/>
    <property type="match status" value="1"/>
</dbReference>
<evidence type="ECO:0000259" key="5">
    <source>
        <dbReference type="PROSITE" id="PS50956"/>
    </source>
</evidence>
<dbReference type="InterPro" id="IPR019885">
    <property type="entry name" value="Tscrpt_reg_HTH_AsnC-type_CS"/>
</dbReference>
<comment type="caution">
    <text evidence="6">The sequence shown here is derived from an EMBL/GenBank/DDBJ whole genome shotgun (WGS) entry which is preliminary data.</text>
</comment>
<dbReference type="InterPro" id="IPR036388">
    <property type="entry name" value="WH-like_DNA-bd_sf"/>
</dbReference>
<dbReference type="SUPFAM" id="SSF46785">
    <property type="entry name" value="Winged helix' DNA-binding domain"/>
    <property type="match status" value="1"/>
</dbReference>
<dbReference type="RefSeq" id="WP_342846155.1">
    <property type="nucleotide sequence ID" value="NZ_JBBMQO010000001.1"/>
</dbReference>
<keyword evidence="7" id="KW-1185">Reference proteome</keyword>
<dbReference type="PROSITE" id="PS50956">
    <property type="entry name" value="HTH_ASNC_2"/>
    <property type="match status" value="1"/>
</dbReference>
<dbReference type="Proteomes" id="UP001477870">
    <property type="component" value="Unassembled WGS sequence"/>
</dbReference>
<sequence>MKFSELDQTDRKILRIMQTNGRISITQLSEKVGLSKTPCQMRVKKLEDYGYIVGYRAVLDPMKMGLGHVTFIEVKMNDTTPKALKAFDDAIRKIPEIEMCHLIAGGFDYLLKVRTTNIVSYRQILGEVISSLPYVNSTSTHVSMEAVKDDH</sequence>
<evidence type="ECO:0000313" key="7">
    <source>
        <dbReference type="Proteomes" id="UP001477870"/>
    </source>
</evidence>
<dbReference type="InterPro" id="IPR036390">
    <property type="entry name" value="WH_DNA-bd_sf"/>
</dbReference>
<keyword evidence="1" id="KW-0805">Transcription regulation</keyword>
<dbReference type="Gene3D" id="1.10.10.10">
    <property type="entry name" value="Winged helix-like DNA-binding domain superfamily/Winged helix DNA-binding domain"/>
    <property type="match status" value="1"/>
</dbReference>
<dbReference type="PRINTS" id="PR00033">
    <property type="entry name" value="HTHASNC"/>
</dbReference>
<feature type="domain" description="HTH asnC-type" evidence="5">
    <location>
        <begin position="6"/>
        <end position="67"/>
    </location>
</feature>
<evidence type="ECO:0000256" key="1">
    <source>
        <dbReference type="ARBA" id="ARBA00023015"/>
    </source>
</evidence>
<dbReference type="InterPro" id="IPR011008">
    <property type="entry name" value="Dimeric_a/b-barrel"/>
</dbReference>